<gene>
    <name evidence="17" type="primary">Fkbp10</name>
    <name evidence="17" type="ORF">EMBFUC_R09466</name>
</gene>
<feature type="non-terminal residue" evidence="17">
    <location>
        <position position="522"/>
    </location>
</feature>
<evidence type="ECO:0000256" key="9">
    <source>
        <dbReference type="ARBA" id="ARBA00023110"/>
    </source>
</evidence>
<evidence type="ECO:0000256" key="4">
    <source>
        <dbReference type="ARBA" id="ARBA00022723"/>
    </source>
</evidence>
<dbReference type="GO" id="GO:0003755">
    <property type="term" value="F:peptidyl-prolyl cis-trans isomerase activity"/>
    <property type="evidence" value="ECO:0007669"/>
    <property type="project" value="UniProtKB-KW"/>
</dbReference>
<dbReference type="Gene3D" id="3.10.50.40">
    <property type="match status" value="4"/>
</dbReference>
<evidence type="ECO:0000256" key="3">
    <source>
        <dbReference type="ARBA" id="ARBA00013194"/>
    </source>
</evidence>
<evidence type="ECO:0000256" key="11">
    <source>
        <dbReference type="ARBA" id="ARBA00023235"/>
    </source>
</evidence>
<protein>
    <recommendedName>
        <fullName evidence="3 13">peptidylprolyl isomerase</fullName>
        <ecNumber evidence="3 13">5.2.1.8</ecNumber>
    </recommendedName>
</protein>
<dbReference type="PROSITE" id="PS00018">
    <property type="entry name" value="EF_HAND_1"/>
    <property type="match status" value="1"/>
</dbReference>
<feature type="domain" description="PPIase FKBP-type" evidence="15">
    <location>
        <begin position="339"/>
        <end position="426"/>
    </location>
</feature>
<feature type="non-terminal residue" evidence="17">
    <location>
        <position position="1"/>
    </location>
</feature>
<feature type="domain" description="PPIase FKBP-type" evidence="15">
    <location>
        <begin position="221"/>
        <end position="315"/>
    </location>
</feature>
<feature type="compositionally biased region" description="Basic and acidic residues" evidence="14">
    <location>
        <begin position="496"/>
        <end position="522"/>
    </location>
</feature>
<dbReference type="AlphaFoldDB" id="A0A7K4VM35"/>
<feature type="domain" description="EF-hand" evidence="16">
    <location>
        <begin position="482"/>
        <end position="517"/>
    </location>
</feature>
<evidence type="ECO:0000256" key="2">
    <source>
        <dbReference type="ARBA" id="ARBA00004240"/>
    </source>
</evidence>
<evidence type="ECO:0000256" key="7">
    <source>
        <dbReference type="ARBA" id="ARBA00022824"/>
    </source>
</evidence>
<dbReference type="FunFam" id="3.10.50.40:FF:000002">
    <property type="entry name" value="Peptidylprolyl isomerase"/>
    <property type="match status" value="1"/>
</dbReference>
<dbReference type="Gene3D" id="1.10.238.10">
    <property type="entry name" value="EF-hand"/>
    <property type="match status" value="1"/>
</dbReference>
<evidence type="ECO:0000256" key="1">
    <source>
        <dbReference type="ARBA" id="ARBA00000971"/>
    </source>
</evidence>
<dbReference type="SUPFAM" id="SSF47473">
    <property type="entry name" value="EF-hand"/>
    <property type="match status" value="1"/>
</dbReference>
<dbReference type="SUPFAM" id="SSF54534">
    <property type="entry name" value="FKBP-like"/>
    <property type="match status" value="4"/>
</dbReference>
<organism evidence="17 18">
    <name type="scientific">Emberiza fucata</name>
    <dbReference type="NCBI Taxonomy" id="337179"/>
    <lineage>
        <taxon>Eukaryota</taxon>
        <taxon>Metazoa</taxon>
        <taxon>Chordata</taxon>
        <taxon>Craniata</taxon>
        <taxon>Vertebrata</taxon>
        <taxon>Euteleostomi</taxon>
        <taxon>Archelosauria</taxon>
        <taxon>Archosauria</taxon>
        <taxon>Dinosauria</taxon>
        <taxon>Saurischia</taxon>
        <taxon>Theropoda</taxon>
        <taxon>Coelurosauria</taxon>
        <taxon>Aves</taxon>
        <taxon>Neognathae</taxon>
        <taxon>Neoaves</taxon>
        <taxon>Telluraves</taxon>
        <taxon>Australaves</taxon>
        <taxon>Passeriformes</taxon>
        <taxon>Passeroidea</taxon>
        <taxon>Fringillidae</taxon>
        <taxon>Emberizinae</taxon>
        <taxon>Emberizini</taxon>
        <taxon>Emberiza</taxon>
    </lineage>
</organism>
<comment type="caution">
    <text evidence="17">The sequence shown here is derived from an EMBL/GenBank/DDBJ whole genome shotgun (WGS) entry which is preliminary data.</text>
</comment>
<sequence>LGAPALGDPGPLEDVVIDRYYIPKICLREAQMGDFIRYHYNGTFKDGKKFDSSYDRGATVAGVVGVGRLITGMDRGLQGMCCWPHLRCSVLAAAPSAGLIPPDATLYFDVVMLDIWNKNDKLQITTLSKPQRCNRTVENSDFVRYHYNGTLLDGTPFDSSRAPWCRILLQAELFPLPGTVIPPQASLVFSVLLVDFHNPKDGVFLEHLEVPETCKRRAVTGDFVRYHYNGTLMDGTLFDSRCGRAGALMDGTLMGGTLMDGALMDGALMDGALMGRERLRQPLQRPSCSPHPPLPGDKIPGSAVLIFDVHIIDFHNPADPVEIETVFRPEGCNVTSRHRDFVRYHYNCSLLDGTRLFSSHDYEKPQEVTLGANKVIEGLNSGLLDMCAGERRVLIVPPHLGHGESGARGVPGSAVLRFEVELISLEEGVPEGYLFIWHGEPPANLYEQMDLNKDGGIPAEEFSTFIKTQVAEGKGRLMPSSDPEKVIADMFQNQDRNQDGKITPEELKLKSDEDQEKIHEEL</sequence>
<evidence type="ECO:0000259" key="15">
    <source>
        <dbReference type="PROSITE" id="PS50059"/>
    </source>
</evidence>
<keyword evidence="9 13" id="KW-0697">Rotamase</keyword>
<comment type="function">
    <text evidence="12">PPIases accelerate the folding of proteins during protein synthesis.</text>
</comment>
<dbReference type="PROSITE" id="PS50222">
    <property type="entry name" value="EF_HAND_2"/>
    <property type="match status" value="2"/>
</dbReference>
<feature type="domain" description="EF-hand" evidence="16">
    <location>
        <begin position="444"/>
        <end position="472"/>
    </location>
</feature>
<keyword evidence="8" id="KW-0106">Calcium</keyword>
<feature type="region of interest" description="Disordered" evidence="14">
    <location>
        <begin position="489"/>
        <end position="522"/>
    </location>
</feature>
<dbReference type="GO" id="GO:0005509">
    <property type="term" value="F:calcium ion binding"/>
    <property type="evidence" value="ECO:0007669"/>
    <property type="project" value="InterPro"/>
</dbReference>
<keyword evidence="7" id="KW-0256">Endoplasmic reticulum</keyword>
<dbReference type="EMBL" id="VYZJ01001291">
    <property type="protein sequence ID" value="NWR23477.1"/>
    <property type="molecule type" value="Genomic_DNA"/>
</dbReference>
<name>A0A7K4VM35_9EMBE</name>
<evidence type="ECO:0000256" key="10">
    <source>
        <dbReference type="ARBA" id="ARBA00023180"/>
    </source>
</evidence>
<dbReference type="InterPro" id="IPR046357">
    <property type="entry name" value="PPIase_dom_sf"/>
</dbReference>
<reference evidence="17 18" key="1">
    <citation type="submission" date="2019-09" db="EMBL/GenBank/DDBJ databases">
        <title>Bird 10,000 Genomes (B10K) Project - Family phase.</title>
        <authorList>
            <person name="Zhang G."/>
        </authorList>
    </citation>
    <scope>NUCLEOTIDE SEQUENCE [LARGE SCALE GENOMIC DNA]</scope>
    <source>
        <strain evidence="17">B10K-DU-015-11</strain>
        <tissue evidence="17">Mixed tissue sample</tissue>
    </source>
</reference>
<dbReference type="PANTHER" id="PTHR46046">
    <property type="entry name" value="PEPTIDYLPROLYL ISOMERASE"/>
    <property type="match status" value="1"/>
</dbReference>
<dbReference type="Pfam" id="PF13202">
    <property type="entry name" value="EF-hand_5"/>
    <property type="match status" value="2"/>
</dbReference>
<proteinExistence type="predicted"/>
<dbReference type="InterPro" id="IPR011992">
    <property type="entry name" value="EF-hand-dom_pair"/>
</dbReference>
<dbReference type="InterPro" id="IPR018247">
    <property type="entry name" value="EF_Hand_1_Ca_BS"/>
</dbReference>
<keyword evidence="5" id="KW-0732">Signal</keyword>
<keyword evidence="10" id="KW-0325">Glycoprotein</keyword>
<evidence type="ECO:0000256" key="5">
    <source>
        <dbReference type="ARBA" id="ARBA00022729"/>
    </source>
</evidence>
<dbReference type="InterPro" id="IPR002048">
    <property type="entry name" value="EF_hand_dom"/>
</dbReference>
<keyword evidence="18" id="KW-1185">Reference proteome</keyword>
<dbReference type="InterPro" id="IPR001179">
    <property type="entry name" value="PPIase_FKBP_dom"/>
</dbReference>
<evidence type="ECO:0000313" key="18">
    <source>
        <dbReference type="Proteomes" id="UP000580681"/>
    </source>
</evidence>
<keyword evidence="6" id="KW-0677">Repeat</keyword>
<accession>A0A7K4VM35</accession>
<evidence type="ECO:0000256" key="13">
    <source>
        <dbReference type="PROSITE-ProRule" id="PRU00277"/>
    </source>
</evidence>
<dbReference type="GO" id="GO:0005783">
    <property type="term" value="C:endoplasmic reticulum"/>
    <property type="evidence" value="ECO:0007669"/>
    <property type="project" value="UniProtKB-SubCell"/>
</dbReference>
<keyword evidence="11 13" id="KW-0413">Isomerase</keyword>
<evidence type="ECO:0000256" key="6">
    <source>
        <dbReference type="ARBA" id="ARBA00022737"/>
    </source>
</evidence>
<dbReference type="EC" id="5.2.1.8" evidence="3 13"/>
<dbReference type="Pfam" id="PF00254">
    <property type="entry name" value="FKBP_C"/>
    <property type="match status" value="4"/>
</dbReference>
<dbReference type="PROSITE" id="PS50059">
    <property type="entry name" value="FKBP_PPIASE"/>
    <property type="match status" value="3"/>
</dbReference>
<dbReference type="PANTHER" id="PTHR46046:SF3">
    <property type="entry name" value="PEPTIDYL-PROLYL CIS-TRANS ISOMERASE FKBP10"/>
    <property type="match status" value="1"/>
</dbReference>
<evidence type="ECO:0000256" key="12">
    <source>
        <dbReference type="ARBA" id="ARBA00055986"/>
    </source>
</evidence>
<keyword evidence="4" id="KW-0479">Metal-binding</keyword>
<dbReference type="Proteomes" id="UP000580681">
    <property type="component" value="Unassembled WGS sequence"/>
</dbReference>
<evidence type="ECO:0000256" key="14">
    <source>
        <dbReference type="SAM" id="MobiDB-lite"/>
    </source>
</evidence>
<evidence type="ECO:0000259" key="16">
    <source>
        <dbReference type="PROSITE" id="PS50222"/>
    </source>
</evidence>
<feature type="domain" description="PPIase FKBP-type" evidence="15">
    <location>
        <begin position="33"/>
        <end position="116"/>
    </location>
</feature>
<comment type="catalytic activity">
    <reaction evidence="1 13">
        <text>[protein]-peptidylproline (omega=180) = [protein]-peptidylproline (omega=0)</text>
        <dbReference type="Rhea" id="RHEA:16237"/>
        <dbReference type="Rhea" id="RHEA-COMP:10747"/>
        <dbReference type="Rhea" id="RHEA-COMP:10748"/>
        <dbReference type="ChEBI" id="CHEBI:83833"/>
        <dbReference type="ChEBI" id="CHEBI:83834"/>
        <dbReference type="EC" id="5.2.1.8"/>
    </reaction>
</comment>
<comment type="subcellular location">
    <subcellularLocation>
        <location evidence="2">Endoplasmic reticulum</location>
    </subcellularLocation>
</comment>
<evidence type="ECO:0000313" key="17">
    <source>
        <dbReference type="EMBL" id="NWR23477.1"/>
    </source>
</evidence>
<dbReference type="InterPro" id="IPR051989">
    <property type="entry name" value="FKBP-like_isomerase"/>
</dbReference>
<evidence type="ECO:0000256" key="8">
    <source>
        <dbReference type="ARBA" id="ARBA00022837"/>
    </source>
</evidence>